<name>A0ABT2ZVA3_9RHOB</name>
<dbReference type="InterPro" id="IPR036388">
    <property type="entry name" value="WH-like_DNA-bd_sf"/>
</dbReference>
<sequence length="124" mass="14042">MRMSRKTLQEDVHFRILRILQENPELSQRELAQVLGISTGRTHYVLGALIEKGLVKLGNFSAAADKRRYAYLLTPAGIAEKARLTQRFLNRKLDEYAALRAEIESLQDELKLGAEMAPAPRPKP</sequence>
<dbReference type="NCBIfam" id="TIGR04176">
    <property type="entry name" value="MarR_EPS"/>
    <property type="match status" value="1"/>
</dbReference>
<gene>
    <name evidence="3" type="ORF">OE699_02340</name>
</gene>
<accession>A0ABT2ZVA3</accession>
<proteinExistence type="predicted"/>
<evidence type="ECO:0000259" key="2">
    <source>
        <dbReference type="SMART" id="SM00347"/>
    </source>
</evidence>
<dbReference type="CDD" id="cd00090">
    <property type="entry name" value="HTH_ARSR"/>
    <property type="match status" value="1"/>
</dbReference>
<evidence type="ECO:0000313" key="3">
    <source>
        <dbReference type="EMBL" id="MCV2877679.1"/>
    </source>
</evidence>
<evidence type="ECO:0000256" key="1">
    <source>
        <dbReference type="SAM" id="Coils"/>
    </source>
</evidence>
<dbReference type="InterPro" id="IPR036390">
    <property type="entry name" value="WH_DNA-bd_sf"/>
</dbReference>
<feature type="coiled-coil region" evidence="1">
    <location>
        <begin position="89"/>
        <end position="116"/>
    </location>
</feature>
<dbReference type="Proteomes" id="UP001526166">
    <property type="component" value="Unassembled WGS sequence"/>
</dbReference>
<dbReference type="SMART" id="SM00347">
    <property type="entry name" value="HTH_MARR"/>
    <property type="match status" value="1"/>
</dbReference>
<keyword evidence="1" id="KW-0175">Coiled coil</keyword>
<dbReference type="InterPro" id="IPR000835">
    <property type="entry name" value="HTH_MarR-typ"/>
</dbReference>
<reference evidence="3 4" key="1">
    <citation type="submission" date="2022-10" db="EMBL/GenBank/DDBJ databases">
        <title>Sinirhodobacter sp. nov., isolated from ocean surface sediments.</title>
        <authorList>
            <person name="He W."/>
            <person name="Wang L."/>
            <person name="Zhang D.-F."/>
        </authorList>
    </citation>
    <scope>NUCLEOTIDE SEQUENCE [LARGE SCALE GENOMIC DNA]</scope>
    <source>
        <strain evidence="3 4">WL0115</strain>
    </source>
</reference>
<protein>
    <submittedName>
        <fullName evidence="3">MarR family EPS-associated transcriptional regulator</fullName>
    </submittedName>
</protein>
<comment type="caution">
    <text evidence="3">The sequence shown here is derived from an EMBL/GenBank/DDBJ whole genome shotgun (WGS) entry which is preliminary data.</text>
</comment>
<dbReference type="InterPro" id="IPR011991">
    <property type="entry name" value="ArsR-like_HTH"/>
</dbReference>
<dbReference type="SUPFAM" id="SSF46785">
    <property type="entry name" value="Winged helix' DNA-binding domain"/>
    <property type="match status" value="1"/>
</dbReference>
<dbReference type="Pfam" id="PF13412">
    <property type="entry name" value="HTH_24"/>
    <property type="match status" value="1"/>
</dbReference>
<dbReference type="InterPro" id="IPR026433">
    <property type="entry name" value="MarR_EPS"/>
</dbReference>
<dbReference type="Gene3D" id="1.10.10.10">
    <property type="entry name" value="Winged helix-like DNA-binding domain superfamily/Winged helix DNA-binding domain"/>
    <property type="match status" value="1"/>
</dbReference>
<organism evidence="3 4">
    <name type="scientific">Sedimentimonas flavescens</name>
    <dbReference type="NCBI Taxonomy" id="2851012"/>
    <lineage>
        <taxon>Bacteria</taxon>
        <taxon>Pseudomonadati</taxon>
        <taxon>Pseudomonadota</taxon>
        <taxon>Alphaproteobacteria</taxon>
        <taxon>Rhodobacterales</taxon>
        <taxon>Rhodobacter group</taxon>
        <taxon>Sedimentimonas</taxon>
    </lineage>
</organism>
<feature type="domain" description="HTH marR-type" evidence="2">
    <location>
        <begin position="5"/>
        <end position="111"/>
    </location>
</feature>
<dbReference type="EMBL" id="JAOWKW010000001">
    <property type="protein sequence ID" value="MCV2877679.1"/>
    <property type="molecule type" value="Genomic_DNA"/>
</dbReference>
<keyword evidence="4" id="KW-1185">Reference proteome</keyword>
<evidence type="ECO:0000313" key="4">
    <source>
        <dbReference type="Proteomes" id="UP001526166"/>
    </source>
</evidence>